<feature type="transmembrane region" description="Helical" evidence="8">
    <location>
        <begin position="330"/>
        <end position="355"/>
    </location>
</feature>
<organism evidence="10 11">
    <name type="scientific">Neiella marina</name>
    <dbReference type="NCBI Taxonomy" id="508461"/>
    <lineage>
        <taxon>Bacteria</taxon>
        <taxon>Pseudomonadati</taxon>
        <taxon>Pseudomonadota</taxon>
        <taxon>Gammaproteobacteria</taxon>
        <taxon>Alteromonadales</taxon>
        <taxon>Echinimonadaceae</taxon>
        <taxon>Neiella</taxon>
    </lineage>
</organism>
<evidence type="ECO:0000256" key="5">
    <source>
        <dbReference type="ARBA" id="ARBA00022729"/>
    </source>
</evidence>
<dbReference type="GO" id="GO:0015293">
    <property type="term" value="F:symporter activity"/>
    <property type="evidence" value="ECO:0007669"/>
    <property type="project" value="InterPro"/>
</dbReference>
<evidence type="ECO:0000256" key="4">
    <source>
        <dbReference type="ARBA" id="ARBA00022692"/>
    </source>
</evidence>
<protein>
    <submittedName>
        <fullName evidence="10">ABC transporter substrate-binding protein</fullName>
    </submittedName>
</protein>
<keyword evidence="11" id="KW-1185">Reference proteome</keyword>
<dbReference type="Pfam" id="PF00375">
    <property type="entry name" value="SDF"/>
    <property type="match status" value="1"/>
</dbReference>
<evidence type="ECO:0000256" key="8">
    <source>
        <dbReference type="SAM" id="Phobius"/>
    </source>
</evidence>
<evidence type="ECO:0000313" key="10">
    <source>
        <dbReference type="EMBL" id="GGA64478.1"/>
    </source>
</evidence>
<proteinExistence type="inferred from homology"/>
<sequence>MAEKSKGWRPSLASTMIIAMVLGIITGIFFGELVAWTGVVGSAVIMLMQMTIYPYILVSLISGIGKLNANDAKSIFTKAGSIMAAIWAIGLIAILLAPVTFPTLESASFFSTSEVQPKAEIDYLKLYIPANPFESMASGAVPALVLFSIALGVALITVKNKDRVIDLASTAAEGLSKITQSVVKILPIGVFAMSANAAGTMSVEELESLQVFMISYFVLCMLLAFVVLPILLTSFTPFSYRDVMRVSWGALVTAFSTGNIFICLPVILEESKQLLKKHGKDSEDALRLVDVVLPIAFTFPNLGKLTIILFIFFAGWFIGKPVDISSYPMVGISGLLSLFGSVYVAVPFLLESVFLPADLNQLFVVSSFITGRFNSLVAVMNLMAVTLLAAVVVVYGVNRPKIAAIKFFALFGISTVLVFAGTRIMLEHLIDEDKNTSSLIAGMRVERTLTDQAQETSSWNRVANAEISTVENIIKRGVIKVGYQRGNVPFSYFNSENKLVGLDVALAYRLAADLGVDVEFVPYMNEHMADDLERGYFDIAMSGVEVDAELMKHVAFTRQVMQLNLALVVPDHMVKRFSDTSILRRDEINIAFVQHEAMIRRAQKVLTNLEFDQLVHYESFFNPDKPHNYDALLTSAEAGYAWSLFYPDYGVALMKEPGTGRLYSFPVAFALARRNQDLLNYVNNWLDMVRAYGFIDKQYDYWIQGHGATPEQSRWSIIKDVLGWIKD</sequence>
<name>A0A8J2XMH4_9GAMM</name>
<feature type="transmembrane region" description="Helical" evidence="8">
    <location>
        <begin position="246"/>
        <end position="268"/>
    </location>
</feature>
<keyword evidence="7 8" id="KW-0472">Membrane</keyword>
<evidence type="ECO:0000256" key="3">
    <source>
        <dbReference type="ARBA" id="ARBA00022448"/>
    </source>
</evidence>
<feature type="transmembrane region" description="Helical" evidence="8">
    <location>
        <begin position="79"/>
        <end position="101"/>
    </location>
</feature>
<dbReference type="AlphaFoldDB" id="A0A8J2XMH4"/>
<keyword evidence="3" id="KW-0813">Transport</keyword>
<evidence type="ECO:0000256" key="1">
    <source>
        <dbReference type="ARBA" id="ARBA00004141"/>
    </source>
</evidence>
<feature type="transmembrane region" description="Helical" evidence="8">
    <location>
        <begin position="185"/>
        <end position="203"/>
    </location>
</feature>
<keyword evidence="5" id="KW-0732">Signal</keyword>
<evidence type="ECO:0000256" key="2">
    <source>
        <dbReference type="ARBA" id="ARBA00010333"/>
    </source>
</evidence>
<comment type="subcellular location">
    <subcellularLocation>
        <location evidence="1">Membrane</location>
        <topology evidence="1">Multi-pass membrane protein</topology>
    </subcellularLocation>
</comment>
<dbReference type="SUPFAM" id="SSF53850">
    <property type="entry name" value="Periplasmic binding protein-like II"/>
    <property type="match status" value="1"/>
</dbReference>
<evidence type="ECO:0000259" key="9">
    <source>
        <dbReference type="SMART" id="SM00062"/>
    </source>
</evidence>
<feature type="domain" description="Solute-binding protein family 3/N-terminal" evidence="9">
    <location>
        <begin position="478"/>
        <end position="706"/>
    </location>
</feature>
<keyword evidence="6 8" id="KW-1133">Transmembrane helix</keyword>
<dbReference type="Gene3D" id="3.40.190.10">
    <property type="entry name" value="Periplasmic binding protein-like II"/>
    <property type="match status" value="2"/>
</dbReference>
<dbReference type="PANTHER" id="PTHR35936:SF19">
    <property type="entry name" value="AMINO-ACID-BINDING PROTEIN YXEM-RELATED"/>
    <property type="match status" value="1"/>
</dbReference>
<gene>
    <name evidence="10" type="ORF">GCM10011369_02290</name>
</gene>
<dbReference type="GO" id="GO:0016020">
    <property type="term" value="C:membrane"/>
    <property type="evidence" value="ECO:0007669"/>
    <property type="project" value="UniProtKB-SubCell"/>
</dbReference>
<dbReference type="Pfam" id="PF00497">
    <property type="entry name" value="SBP_bac_3"/>
    <property type="match status" value="1"/>
</dbReference>
<keyword evidence="4 8" id="KW-0812">Transmembrane</keyword>
<dbReference type="InterPro" id="IPR001638">
    <property type="entry name" value="Solute-binding_3/MltF_N"/>
</dbReference>
<feature type="transmembrane region" description="Helical" evidence="8">
    <location>
        <begin position="136"/>
        <end position="158"/>
    </location>
</feature>
<feature type="transmembrane region" description="Helical" evidence="8">
    <location>
        <begin position="288"/>
        <end position="318"/>
    </location>
</feature>
<feature type="transmembrane region" description="Helical" evidence="8">
    <location>
        <begin position="36"/>
        <end position="58"/>
    </location>
</feature>
<dbReference type="InterPro" id="IPR036458">
    <property type="entry name" value="Na:dicarbo_symporter_sf"/>
</dbReference>
<dbReference type="Gene3D" id="1.10.3860.10">
    <property type="entry name" value="Sodium:dicarboxylate symporter"/>
    <property type="match status" value="1"/>
</dbReference>
<accession>A0A8J2XMH4</accession>
<evidence type="ECO:0000256" key="7">
    <source>
        <dbReference type="ARBA" id="ARBA00023136"/>
    </source>
</evidence>
<dbReference type="InterPro" id="IPR001991">
    <property type="entry name" value="Na-dicarboxylate_symporter"/>
</dbReference>
<dbReference type="SMART" id="SM00062">
    <property type="entry name" value="PBPb"/>
    <property type="match status" value="1"/>
</dbReference>
<comment type="caution">
    <text evidence="10">The sequence shown here is derived from an EMBL/GenBank/DDBJ whole genome shotgun (WGS) entry which is preliminary data.</text>
</comment>
<evidence type="ECO:0000256" key="6">
    <source>
        <dbReference type="ARBA" id="ARBA00022989"/>
    </source>
</evidence>
<dbReference type="OrthoDB" id="9791339at2"/>
<dbReference type="EMBL" id="BMDX01000001">
    <property type="protein sequence ID" value="GGA64478.1"/>
    <property type="molecule type" value="Genomic_DNA"/>
</dbReference>
<feature type="transmembrane region" description="Helical" evidence="8">
    <location>
        <begin position="407"/>
        <end position="426"/>
    </location>
</feature>
<dbReference type="PANTHER" id="PTHR35936">
    <property type="entry name" value="MEMBRANE-BOUND LYTIC MUREIN TRANSGLYCOSYLASE F"/>
    <property type="match status" value="1"/>
</dbReference>
<evidence type="ECO:0000313" key="11">
    <source>
        <dbReference type="Proteomes" id="UP000619743"/>
    </source>
</evidence>
<dbReference type="Proteomes" id="UP000619743">
    <property type="component" value="Unassembled WGS sequence"/>
</dbReference>
<feature type="transmembrane region" description="Helical" evidence="8">
    <location>
        <begin position="12"/>
        <end position="30"/>
    </location>
</feature>
<dbReference type="SUPFAM" id="SSF118215">
    <property type="entry name" value="Proton glutamate symport protein"/>
    <property type="match status" value="1"/>
</dbReference>
<feature type="transmembrane region" description="Helical" evidence="8">
    <location>
        <begin position="375"/>
        <end position="395"/>
    </location>
</feature>
<dbReference type="RefSeq" id="WP_087504232.1">
    <property type="nucleotide sequence ID" value="NZ_BMDX01000001.1"/>
</dbReference>
<feature type="transmembrane region" description="Helical" evidence="8">
    <location>
        <begin position="209"/>
        <end position="234"/>
    </location>
</feature>
<reference evidence="11" key="1">
    <citation type="journal article" date="2019" name="Int. J. Syst. Evol. Microbiol.">
        <title>The Global Catalogue of Microorganisms (GCM) 10K type strain sequencing project: providing services to taxonomists for standard genome sequencing and annotation.</title>
        <authorList>
            <consortium name="The Broad Institute Genomics Platform"/>
            <consortium name="The Broad Institute Genome Sequencing Center for Infectious Disease"/>
            <person name="Wu L."/>
            <person name="Ma J."/>
        </authorList>
    </citation>
    <scope>NUCLEOTIDE SEQUENCE [LARGE SCALE GENOMIC DNA]</scope>
    <source>
        <strain evidence="11">CGMCC 1.10130</strain>
    </source>
</reference>
<comment type="similarity">
    <text evidence="2">Belongs to the bacterial solute-binding protein 3 family.</text>
</comment>